<feature type="domain" description="Actinobacteria/chloroflexi VLRF1 release factor" evidence="2">
    <location>
        <begin position="177"/>
        <end position="292"/>
    </location>
</feature>
<proteinExistence type="predicted"/>
<dbReference type="SUPFAM" id="SSF53137">
    <property type="entry name" value="Translational machinery components"/>
    <property type="match status" value="1"/>
</dbReference>
<accession>C7NRZ4</accession>
<dbReference type="KEGG" id="hut:Huta_3008"/>
<dbReference type="eggNOG" id="arCOG01743">
    <property type="taxonomic scope" value="Archaea"/>
</dbReference>
<dbReference type="InterPro" id="IPR040783">
    <property type="entry name" value="VLRF1"/>
</dbReference>
<dbReference type="GeneID" id="8385317"/>
<dbReference type="EMBL" id="CP001687">
    <property type="protein sequence ID" value="ACV13169.1"/>
    <property type="molecule type" value="Genomic_DNA"/>
</dbReference>
<dbReference type="Proteomes" id="UP000002071">
    <property type="component" value="Chromosome"/>
</dbReference>
<protein>
    <recommendedName>
        <fullName evidence="2">Actinobacteria/chloroflexi VLRF1 release factor domain-containing protein</fullName>
    </recommendedName>
</protein>
<dbReference type="HOGENOM" id="CLU_051790_0_0_2"/>
<name>C7NRZ4_HALUD</name>
<sequence length="296" mass="33481">MLDELLGRARLRERIEELEDENRHLTRQLDAESDRRADVETERQAAERRANRLDDRVQELEDRVERLSGSEQELSVRRRETLCGDRLTTILDRLESVETDPEGALSAFVGDAPLPDAVSDAFGDRSSLVSRVAPCFAFTDDARLLSVALDPPIEPDPFVTWDDGAVFDRSHFEPTGEFTLALVRSDLFAMGEYHGRERIAFHGFDSDLGRNHSKGGFSQARFERLRDEQIDSHLERCLVALEERSTDRLYVVGEQTVLDAFEEAADATATVDATGDPEPALDDAFYDFWTTTLWAI</sequence>
<reference evidence="3 4" key="1">
    <citation type="journal article" date="2009" name="Stand. Genomic Sci.">
        <title>Complete genome sequence of Halorhabdus utahensis type strain (AX-2).</title>
        <authorList>
            <person name="Anderson I."/>
            <person name="Tindall B.J."/>
            <person name="Pomrenke H."/>
            <person name="Goker M."/>
            <person name="Lapidus A."/>
            <person name="Nolan M."/>
            <person name="Copeland A."/>
            <person name="Glavina Del Rio T."/>
            <person name="Chen F."/>
            <person name="Tice H."/>
            <person name="Cheng J.F."/>
            <person name="Lucas S."/>
            <person name="Chertkov O."/>
            <person name="Bruce D."/>
            <person name="Brettin T."/>
            <person name="Detter J.C."/>
            <person name="Han C."/>
            <person name="Goodwin L."/>
            <person name="Land M."/>
            <person name="Hauser L."/>
            <person name="Chang Y.J."/>
            <person name="Jeffries C.D."/>
            <person name="Pitluck S."/>
            <person name="Pati A."/>
            <person name="Mavromatis K."/>
            <person name="Ivanova N."/>
            <person name="Ovchinnikova G."/>
            <person name="Chen A."/>
            <person name="Palaniappan K."/>
            <person name="Chain P."/>
            <person name="Rohde M."/>
            <person name="Bristow J."/>
            <person name="Eisen J.A."/>
            <person name="Markowitz V."/>
            <person name="Hugenholtz P."/>
            <person name="Kyrpides N.C."/>
            <person name="Klenk H.P."/>
        </authorList>
    </citation>
    <scope>NUCLEOTIDE SEQUENCE [LARGE SCALE GENOMIC DNA]</scope>
    <source>
        <strain evidence="4">DSM 12940 / JCM 11049 / AX-2</strain>
    </source>
</reference>
<evidence type="ECO:0000313" key="4">
    <source>
        <dbReference type="Proteomes" id="UP000002071"/>
    </source>
</evidence>
<keyword evidence="4" id="KW-1185">Reference proteome</keyword>
<dbReference type="Gene3D" id="1.20.5.340">
    <property type="match status" value="1"/>
</dbReference>
<evidence type="ECO:0000313" key="3">
    <source>
        <dbReference type="EMBL" id="ACV13169.1"/>
    </source>
</evidence>
<gene>
    <name evidence="3" type="ordered locus">Huta_3008</name>
</gene>
<dbReference type="AlphaFoldDB" id="C7NRZ4"/>
<dbReference type="STRING" id="519442.Huta_3008"/>
<dbReference type="OrthoDB" id="124486at2157"/>
<evidence type="ECO:0000259" key="2">
    <source>
        <dbReference type="Pfam" id="PF18859"/>
    </source>
</evidence>
<organism evidence="3 4">
    <name type="scientific">Halorhabdus utahensis (strain DSM 12940 / JCM 11049 / AX-2)</name>
    <dbReference type="NCBI Taxonomy" id="519442"/>
    <lineage>
        <taxon>Archaea</taxon>
        <taxon>Methanobacteriati</taxon>
        <taxon>Methanobacteriota</taxon>
        <taxon>Stenosarchaea group</taxon>
        <taxon>Halobacteria</taxon>
        <taxon>Halobacteriales</taxon>
        <taxon>Haloarculaceae</taxon>
        <taxon>Halorhabdus</taxon>
    </lineage>
</organism>
<dbReference type="RefSeq" id="WP_015790731.1">
    <property type="nucleotide sequence ID" value="NC_013158.1"/>
</dbReference>
<evidence type="ECO:0000256" key="1">
    <source>
        <dbReference type="SAM" id="MobiDB-lite"/>
    </source>
</evidence>
<dbReference type="Pfam" id="PF18859">
    <property type="entry name" value="acVLRF1"/>
    <property type="match status" value="1"/>
</dbReference>
<dbReference type="InterPro" id="IPR042226">
    <property type="entry name" value="eFR1_2_sf"/>
</dbReference>
<dbReference type="Gene3D" id="3.30.420.60">
    <property type="entry name" value="eRF1 domain 2"/>
    <property type="match status" value="1"/>
</dbReference>
<feature type="region of interest" description="Disordered" evidence="1">
    <location>
        <begin position="29"/>
        <end position="50"/>
    </location>
</feature>